<dbReference type="GO" id="GO:0003987">
    <property type="term" value="F:acetate-CoA ligase activity"/>
    <property type="evidence" value="ECO:0007669"/>
    <property type="project" value="UniProtKB-EC"/>
</dbReference>
<dbReference type="Gene3D" id="3.40.50.12780">
    <property type="entry name" value="N-terminal domain of ligase-like"/>
    <property type="match status" value="1"/>
</dbReference>
<accession>A0ABW5Q9F5</accession>
<dbReference type="PANTHER" id="PTHR24095:SF14">
    <property type="entry name" value="ACETYL-COENZYME A SYNTHETASE 1"/>
    <property type="match status" value="1"/>
</dbReference>
<dbReference type="NCBIfam" id="NF003313">
    <property type="entry name" value="PRK04319.1"/>
    <property type="match status" value="1"/>
</dbReference>
<keyword evidence="4" id="KW-0067">ATP-binding</keyword>
<feature type="domain" description="AMP-dependent synthetase/ligase" evidence="6">
    <location>
        <begin position="59"/>
        <end position="419"/>
    </location>
</feature>
<dbReference type="Proteomes" id="UP001597452">
    <property type="component" value="Unassembled WGS sequence"/>
</dbReference>
<dbReference type="InterPro" id="IPR000873">
    <property type="entry name" value="AMP-dep_synth/lig_dom"/>
</dbReference>
<feature type="domain" description="AMP-binding enzyme C-terminal" evidence="7">
    <location>
        <begin position="472"/>
        <end position="550"/>
    </location>
</feature>
<dbReference type="Gene3D" id="3.30.300.30">
    <property type="match status" value="1"/>
</dbReference>
<dbReference type="InterPro" id="IPR045851">
    <property type="entry name" value="AMP-bd_C_sf"/>
</dbReference>
<sequence>MAEEVKELQGSNGQHNLDNYKQTYENFDWEEAKKAFSWYDTGKVNIAYEAIDRHAENPNKKDQVALHYVAPDREEKLTFEELSKQSNKFANVLKKQGIEKGDRVFLFMPRSPEFYASFLGILKVGAIAGPLFEAFMEQAVHDRLEDSEATMLITTPDLLYRVPQDQLPDLKKVVLVGDSKDIEDGYIDYHEEMKNASDDFDIEWVDLEDGMVIHYTSGSTGKPKGVFHVHNAMIQHYQTGKWVLDLQEGDVYWCTADPGWVTGTSYGVFAPWLNGVTNVVVGGRFTPDAWYKALDQYKVTVWYSAPTAFRKLMSAGEEVAKKYDLSTVRHILSVGEPLNPEVVYWGLKAFDRRIHDTWWMTETGAQLICNYPTMEIRPGSMGKPIPGVVASIVDDQGNELPPNRMGNLAIKEGWPAMMRAIWKRPEKYESYFLNGWYVSGDSAYLDEDGYFWFQGRLDDVINTSGERVGPFEVESKLIEHEAVSEAGVIGKPDPERGEIIKAFISLNEGYEESDELLEDIRQFVKTGLAAHAAPREMDVTDSIPKTRSGKIMRRLLKARELGLPEGDTSTLEE</sequence>
<dbReference type="RefSeq" id="WP_377328217.1">
    <property type="nucleotide sequence ID" value="NZ_JBHUMZ010000017.1"/>
</dbReference>
<keyword evidence="9" id="KW-1185">Reference proteome</keyword>
<dbReference type="EMBL" id="JBHUMZ010000017">
    <property type="protein sequence ID" value="MFD2638512.1"/>
    <property type="molecule type" value="Genomic_DNA"/>
</dbReference>
<evidence type="ECO:0000256" key="1">
    <source>
        <dbReference type="ARBA" id="ARBA00013275"/>
    </source>
</evidence>
<organism evidence="8 9">
    <name type="scientific">Piscibacillus salipiscarius</name>
    <dbReference type="NCBI Taxonomy" id="299480"/>
    <lineage>
        <taxon>Bacteria</taxon>
        <taxon>Bacillati</taxon>
        <taxon>Bacillota</taxon>
        <taxon>Bacilli</taxon>
        <taxon>Bacillales</taxon>
        <taxon>Bacillaceae</taxon>
        <taxon>Piscibacillus</taxon>
    </lineage>
</organism>
<proteinExistence type="predicted"/>
<name>A0ABW5Q9F5_9BACI</name>
<evidence type="ECO:0000259" key="6">
    <source>
        <dbReference type="Pfam" id="PF00501"/>
    </source>
</evidence>
<evidence type="ECO:0000256" key="2">
    <source>
        <dbReference type="ARBA" id="ARBA00022598"/>
    </source>
</evidence>
<dbReference type="InterPro" id="IPR020845">
    <property type="entry name" value="AMP-binding_CS"/>
</dbReference>
<gene>
    <name evidence="8" type="primary">acsA</name>
    <name evidence="8" type="ORF">ACFSW4_06535</name>
</gene>
<dbReference type="InterPro" id="IPR025110">
    <property type="entry name" value="AMP-bd_C"/>
</dbReference>
<protein>
    <recommendedName>
        <fullName evidence="1">acetate--CoA ligase</fullName>
        <ecNumber evidence="1">6.2.1.1</ecNumber>
    </recommendedName>
</protein>
<evidence type="ECO:0000256" key="5">
    <source>
        <dbReference type="ARBA" id="ARBA00022990"/>
    </source>
</evidence>
<dbReference type="Pfam" id="PF00501">
    <property type="entry name" value="AMP-binding"/>
    <property type="match status" value="1"/>
</dbReference>
<keyword evidence="5" id="KW-0007">Acetylation</keyword>
<dbReference type="SUPFAM" id="SSF56801">
    <property type="entry name" value="Acetyl-CoA synthetase-like"/>
    <property type="match status" value="1"/>
</dbReference>
<evidence type="ECO:0000256" key="3">
    <source>
        <dbReference type="ARBA" id="ARBA00022741"/>
    </source>
</evidence>
<keyword evidence="2 8" id="KW-0436">Ligase</keyword>
<evidence type="ECO:0000313" key="8">
    <source>
        <dbReference type="EMBL" id="MFD2638512.1"/>
    </source>
</evidence>
<comment type="caution">
    <text evidence="8">The sequence shown here is derived from an EMBL/GenBank/DDBJ whole genome shotgun (WGS) entry which is preliminary data.</text>
</comment>
<reference evidence="9" key="1">
    <citation type="journal article" date="2019" name="Int. J. Syst. Evol. Microbiol.">
        <title>The Global Catalogue of Microorganisms (GCM) 10K type strain sequencing project: providing services to taxonomists for standard genome sequencing and annotation.</title>
        <authorList>
            <consortium name="The Broad Institute Genomics Platform"/>
            <consortium name="The Broad Institute Genome Sequencing Center for Infectious Disease"/>
            <person name="Wu L."/>
            <person name="Ma J."/>
        </authorList>
    </citation>
    <scope>NUCLEOTIDE SEQUENCE [LARGE SCALE GENOMIC DNA]</scope>
    <source>
        <strain evidence="9">TISTR 1571</strain>
    </source>
</reference>
<dbReference type="EC" id="6.2.1.1" evidence="1"/>
<dbReference type="PROSITE" id="PS00455">
    <property type="entry name" value="AMP_BINDING"/>
    <property type="match status" value="1"/>
</dbReference>
<dbReference type="InterPro" id="IPR042099">
    <property type="entry name" value="ANL_N_sf"/>
</dbReference>
<keyword evidence="3" id="KW-0547">Nucleotide-binding</keyword>
<evidence type="ECO:0000313" key="9">
    <source>
        <dbReference type="Proteomes" id="UP001597452"/>
    </source>
</evidence>
<dbReference type="Pfam" id="PF13193">
    <property type="entry name" value="AMP-binding_C"/>
    <property type="match status" value="1"/>
</dbReference>
<dbReference type="PANTHER" id="PTHR24095">
    <property type="entry name" value="ACETYL-COENZYME A SYNTHETASE"/>
    <property type="match status" value="1"/>
</dbReference>
<evidence type="ECO:0000256" key="4">
    <source>
        <dbReference type="ARBA" id="ARBA00022840"/>
    </source>
</evidence>
<evidence type="ECO:0000259" key="7">
    <source>
        <dbReference type="Pfam" id="PF13193"/>
    </source>
</evidence>